<feature type="transmembrane region" description="Helical" evidence="2">
    <location>
        <begin position="65"/>
        <end position="83"/>
    </location>
</feature>
<dbReference type="AlphaFoldDB" id="A0A5C5YAC8"/>
<dbReference type="RefSeq" id="WP_196784597.1">
    <property type="nucleotide sequence ID" value="NZ_CP036319.1"/>
</dbReference>
<dbReference type="Proteomes" id="UP000317238">
    <property type="component" value="Unassembled WGS sequence"/>
</dbReference>
<feature type="transmembrane region" description="Helical" evidence="2">
    <location>
        <begin position="95"/>
        <end position="114"/>
    </location>
</feature>
<gene>
    <name evidence="3" type="ORF">Pan14r_40990</name>
</gene>
<reference evidence="3 4" key="1">
    <citation type="submission" date="2019-02" db="EMBL/GenBank/DDBJ databases">
        <title>Deep-cultivation of Planctomycetes and their phenomic and genomic characterization uncovers novel biology.</title>
        <authorList>
            <person name="Wiegand S."/>
            <person name="Jogler M."/>
            <person name="Boedeker C."/>
            <person name="Pinto D."/>
            <person name="Vollmers J."/>
            <person name="Rivas-Marin E."/>
            <person name="Kohn T."/>
            <person name="Peeters S.H."/>
            <person name="Heuer A."/>
            <person name="Rast P."/>
            <person name="Oberbeckmann S."/>
            <person name="Bunk B."/>
            <person name="Jeske O."/>
            <person name="Meyerdierks A."/>
            <person name="Storesund J.E."/>
            <person name="Kallscheuer N."/>
            <person name="Luecker S."/>
            <person name="Lage O.M."/>
            <person name="Pohl T."/>
            <person name="Merkel B.J."/>
            <person name="Hornburger P."/>
            <person name="Mueller R.-W."/>
            <person name="Bruemmer F."/>
            <person name="Labrenz M."/>
            <person name="Spormann A.M."/>
            <person name="Op Den Camp H."/>
            <person name="Overmann J."/>
            <person name="Amann R."/>
            <person name="Jetten M.S.M."/>
            <person name="Mascher T."/>
            <person name="Medema M.H."/>
            <person name="Devos D.P."/>
            <person name="Kaster A.-K."/>
            <person name="Ovreas L."/>
            <person name="Rohde M."/>
            <person name="Galperin M.Y."/>
            <person name="Jogler C."/>
        </authorList>
    </citation>
    <scope>NUCLEOTIDE SEQUENCE [LARGE SCALE GENOMIC DNA]</scope>
    <source>
        <strain evidence="3 4">Pan14r</strain>
    </source>
</reference>
<organism evidence="3 4">
    <name type="scientific">Crateriforma conspicua</name>
    <dbReference type="NCBI Taxonomy" id="2527996"/>
    <lineage>
        <taxon>Bacteria</taxon>
        <taxon>Pseudomonadati</taxon>
        <taxon>Planctomycetota</taxon>
        <taxon>Planctomycetia</taxon>
        <taxon>Planctomycetales</taxon>
        <taxon>Planctomycetaceae</taxon>
        <taxon>Crateriforma</taxon>
    </lineage>
</organism>
<sequence>MSSELFVIDAAPAGEAESVAKSVWSGWSDWAGMVASVGCAIHCAAMPFVIAYLPALGLSFLADEAFHQWMAVGCFAIALTAFVPGLRKHGRLTPVMIGSVGLVMISVAAFGFAGECCAACENTTAASTVAPTDPASGVNAAASSDDCTEACCPHCAADESSTGESDSVEGNSVTDTTQQTPPSSSSQLVATLVPWMTPLGGIVLVSAHLLNRRFGCSCGCCEDETAAVTA</sequence>
<evidence type="ECO:0000313" key="4">
    <source>
        <dbReference type="Proteomes" id="UP000317238"/>
    </source>
</evidence>
<dbReference type="GO" id="GO:0016020">
    <property type="term" value="C:membrane"/>
    <property type="evidence" value="ECO:0007669"/>
    <property type="project" value="InterPro"/>
</dbReference>
<dbReference type="Pfam" id="PF03203">
    <property type="entry name" value="MerC"/>
    <property type="match status" value="1"/>
</dbReference>
<name>A0A5C5YAC8_9PLAN</name>
<feature type="compositionally biased region" description="Polar residues" evidence="1">
    <location>
        <begin position="159"/>
        <end position="175"/>
    </location>
</feature>
<accession>A0A5C5YAC8</accession>
<dbReference type="InterPro" id="IPR004891">
    <property type="entry name" value="Mercury-R_MerC"/>
</dbReference>
<dbReference type="GO" id="GO:0015097">
    <property type="term" value="F:mercury ion transmembrane transporter activity"/>
    <property type="evidence" value="ECO:0007669"/>
    <property type="project" value="InterPro"/>
</dbReference>
<keyword evidence="2" id="KW-0812">Transmembrane</keyword>
<keyword evidence="2" id="KW-0472">Membrane</keyword>
<dbReference type="EMBL" id="SJPL01000001">
    <property type="protein sequence ID" value="TWT71783.1"/>
    <property type="molecule type" value="Genomic_DNA"/>
</dbReference>
<protein>
    <submittedName>
        <fullName evidence="3">MerC mercury resistance protein</fullName>
    </submittedName>
</protein>
<comment type="caution">
    <text evidence="3">The sequence shown here is derived from an EMBL/GenBank/DDBJ whole genome shotgun (WGS) entry which is preliminary data.</text>
</comment>
<evidence type="ECO:0000256" key="1">
    <source>
        <dbReference type="SAM" id="MobiDB-lite"/>
    </source>
</evidence>
<keyword evidence="2" id="KW-1133">Transmembrane helix</keyword>
<evidence type="ECO:0000256" key="2">
    <source>
        <dbReference type="SAM" id="Phobius"/>
    </source>
</evidence>
<feature type="compositionally biased region" description="Low complexity" evidence="1">
    <location>
        <begin position="176"/>
        <end position="185"/>
    </location>
</feature>
<feature type="transmembrane region" description="Helical" evidence="2">
    <location>
        <begin position="30"/>
        <end position="53"/>
    </location>
</feature>
<keyword evidence="4" id="KW-1185">Reference proteome</keyword>
<proteinExistence type="predicted"/>
<evidence type="ECO:0000313" key="3">
    <source>
        <dbReference type="EMBL" id="TWT71783.1"/>
    </source>
</evidence>
<feature type="region of interest" description="Disordered" evidence="1">
    <location>
        <begin position="158"/>
        <end position="185"/>
    </location>
</feature>